<keyword evidence="4" id="KW-0677">Repeat</keyword>
<dbReference type="OrthoDB" id="10009520at2759"/>
<proteinExistence type="predicted"/>
<evidence type="ECO:0000256" key="6">
    <source>
        <dbReference type="ARBA" id="ARBA00022786"/>
    </source>
</evidence>
<dbReference type="Proteomes" id="UP000324800">
    <property type="component" value="Unassembled WGS sequence"/>
</dbReference>
<organism evidence="9 10">
    <name type="scientific">Streblomastix strix</name>
    <dbReference type="NCBI Taxonomy" id="222440"/>
    <lineage>
        <taxon>Eukaryota</taxon>
        <taxon>Metamonada</taxon>
        <taxon>Preaxostyla</taxon>
        <taxon>Oxymonadida</taxon>
        <taxon>Streblomastigidae</taxon>
        <taxon>Streblomastix</taxon>
    </lineage>
</organism>
<dbReference type="EMBL" id="SNRW01021034">
    <property type="protein sequence ID" value="KAA6364938.1"/>
    <property type="molecule type" value="Genomic_DNA"/>
</dbReference>
<dbReference type="CDD" id="cd20339">
    <property type="entry name" value="BRcat_RBR_RNF216"/>
    <property type="match status" value="1"/>
</dbReference>
<name>A0A5J4U3R4_9EUKA</name>
<evidence type="ECO:0000313" key="10">
    <source>
        <dbReference type="Proteomes" id="UP000324800"/>
    </source>
</evidence>
<dbReference type="PANTHER" id="PTHR22770:SF47">
    <property type="entry name" value="E3 UBIQUITIN-PROTEIN LIGASE RNF216"/>
    <property type="match status" value="1"/>
</dbReference>
<keyword evidence="2" id="KW-0808">Transferase</keyword>
<evidence type="ECO:0000256" key="2">
    <source>
        <dbReference type="ARBA" id="ARBA00022679"/>
    </source>
</evidence>
<accession>A0A5J4U3R4</accession>
<keyword evidence="7" id="KW-0862">Zinc</keyword>
<evidence type="ECO:0000313" key="9">
    <source>
        <dbReference type="EMBL" id="KAA6364938.1"/>
    </source>
</evidence>
<keyword evidence="5" id="KW-0863">Zinc-finger</keyword>
<comment type="pathway">
    <text evidence="1">Protein modification; protein ubiquitination.</text>
</comment>
<dbReference type="InterPro" id="IPR051628">
    <property type="entry name" value="LUBAC_E3_Ligases"/>
</dbReference>
<gene>
    <name evidence="9" type="ORF">EZS28_039535</name>
</gene>
<dbReference type="Pfam" id="PF26200">
    <property type="entry name" value="Rcat_RNF216"/>
    <property type="match status" value="1"/>
</dbReference>
<dbReference type="AlphaFoldDB" id="A0A5J4U3R4"/>
<dbReference type="PANTHER" id="PTHR22770">
    <property type="entry name" value="UBIQUITIN CONJUGATING ENZYME 7 INTERACTING PROTEIN-RELATED"/>
    <property type="match status" value="1"/>
</dbReference>
<evidence type="ECO:0000256" key="1">
    <source>
        <dbReference type="ARBA" id="ARBA00004906"/>
    </source>
</evidence>
<dbReference type="InterPro" id="IPR047545">
    <property type="entry name" value="BRcat_RBR_RNF216"/>
</dbReference>
<evidence type="ECO:0000256" key="5">
    <source>
        <dbReference type="ARBA" id="ARBA00022771"/>
    </source>
</evidence>
<evidence type="ECO:0000256" key="3">
    <source>
        <dbReference type="ARBA" id="ARBA00022723"/>
    </source>
</evidence>
<dbReference type="GO" id="GO:0016740">
    <property type="term" value="F:transferase activity"/>
    <property type="evidence" value="ECO:0007669"/>
    <property type="project" value="UniProtKB-KW"/>
</dbReference>
<dbReference type="InterPro" id="IPR044066">
    <property type="entry name" value="TRIAD_supradom"/>
</dbReference>
<evidence type="ECO:0000256" key="4">
    <source>
        <dbReference type="ARBA" id="ARBA00022737"/>
    </source>
</evidence>
<dbReference type="SUPFAM" id="SSF57850">
    <property type="entry name" value="RING/U-box"/>
    <property type="match status" value="1"/>
</dbReference>
<feature type="domain" description="RING-type" evidence="8">
    <location>
        <begin position="1"/>
        <end position="192"/>
    </location>
</feature>
<comment type="caution">
    <text evidence="9">The sequence shown here is derived from an EMBL/GenBank/DDBJ whole genome shotgun (WGS) entry which is preliminary data.</text>
</comment>
<evidence type="ECO:0000259" key="8">
    <source>
        <dbReference type="PROSITE" id="PS51873"/>
    </source>
</evidence>
<keyword evidence="3" id="KW-0479">Metal-binding</keyword>
<dbReference type="GO" id="GO:0008270">
    <property type="term" value="F:zinc ion binding"/>
    <property type="evidence" value="ECO:0007669"/>
    <property type="project" value="UniProtKB-KW"/>
</dbReference>
<reference evidence="9 10" key="1">
    <citation type="submission" date="2019-03" db="EMBL/GenBank/DDBJ databases">
        <title>Single cell metagenomics reveals metabolic interactions within the superorganism composed of flagellate Streblomastix strix and complex community of Bacteroidetes bacteria on its surface.</title>
        <authorList>
            <person name="Treitli S.C."/>
            <person name="Kolisko M."/>
            <person name="Husnik F."/>
            <person name="Keeling P."/>
            <person name="Hampl V."/>
        </authorList>
    </citation>
    <scope>NUCLEOTIDE SEQUENCE [LARGE SCALE GENOMIC DNA]</scope>
    <source>
        <strain evidence="9">ST1C</strain>
    </source>
</reference>
<evidence type="ECO:0000256" key="7">
    <source>
        <dbReference type="ARBA" id="ARBA00022833"/>
    </source>
</evidence>
<dbReference type="PROSITE" id="PS51873">
    <property type="entry name" value="TRIAD"/>
    <property type="match status" value="1"/>
</dbReference>
<sequence>MCSENHRVCKQCVKDQVIAGLGIGRVSTSCATQTNCNGFYTEKVLLQCLSNDDMFRLDNLRIGDNMKEIKNTTGFSECPYCDYKEIIVGQEEPLFWCKNLRCEKISCRKCKKVWDNNHQCGSQVQTLEDQKRIFIEQKMSQSVIRSCYKCNKQIIKTQGCNHMTCPECGAEFCYVCRQPIEHGQSSKHFRSDREQEAHIPVAVDKIEMIGNGLCWMYENSVQEDELRANRAKIQAEKEWDALHTKQGNNKGKQVNKMNKKQINDPDDSFETALQLQIEEFQNIPNPNYFPQLEPNIELILRTDSNDENNSQSQLCVFL</sequence>
<keyword evidence="6" id="KW-0833">Ubl conjugation pathway</keyword>
<dbReference type="Gene3D" id="1.20.120.1750">
    <property type="match status" value="1"/>
</dbReference>
<protein>
    <submittedName>
        <fullName evidence="9">Putative E3 ubiquitin-protein ligase</fullName>
    </submittedName>
</protein>